<dbReference type="CDD" id="cd06262">
    <property type="entry name" value="metallo-hydrolase-like_MBL-fold"/>
    <property type="match status" value="1"/>
</dbReference>
<dbReference type="Proteomes" id="UP000308549">
    <property type="component" value="Unassembled WGS sequence"/>
</dbReference>
<dbReference type="Pfam" id="PF00753">
    <property type="entry name" value="Lactamase_B"/>
    <property type="match status" value="1"/>
</dbReference>
<dbReference type="Gene3D" id="3.60.15.10">
    <property type="entry name" value="Ribonuclease Z/Hydroxyacylglutathione hydrolase-like"/>
    <property type="match status" value="1"/>
</dbReference>
<dbReference type="EMBL" id="NAJL01000035">
    <property type="protein sequence ID" value="TKA25437.1"/>
    <property type="molecule type" value="Genomic_DNA"/>
</dbReference>
<dbReference type="PANTHER" id="PTHR42951">
    <property type="entry name" value="METALLO-BETA-LACTAMASE DOMAIN-CONTAINING"/>
    <property type="match status" value="1"/>
</dbReference>
<organism evidence="2 3">
    <name type="scientific">Salinomyces thailandicus</name>
    <dbReference type="NCBI Taxonomy" id="706561"/>
    <lineage>
        <taxon>Eukaryota</taxon>
        <taxon>Fungi</taxon>
        <taxon>Dikarya</taxon>
        <taxon>Ascomycota</taxon>
        <taxon>Pezizomycotina</taxon>
        <taxon>Dothideomycetes</taxon>
        <taxon>Dothideomycetidae</taxon>
        <taxon>Mycosphaerellales</taxon>
        <taxon>Teratosphaeriaceae</taxon>
        <taxon>Salinomyces</taxon>
    </lineage>
</organism>
<dbReference type="SUPFAM" id="SSF56281">
    <property type="entry name" value="Metallo-hydrolase/oxidoreductase"/>
    <property type="match status" value="1"/>
</dbReference>
<comment type="caution">
    <text evidence="2">The sequence shown here is derived from an EMBL/GenBank/DDBJ whole genome shotgun (WGS) entry which is preliminary data.</text>
</comment>
<sequence length="347" mass="39755">MATLAASSSFTARRINQTTFVIREDDTYGEHPLIYAKILPRNPLIVLSDTGCDEPSDEHRHDRYTHLREYLEQCPQPANNGMPLNPNGEYHYIIICTHCHYDHIGGIMQFLRGGTTEMVASAAGRDFIESDLESHGLFKSIHRPTPYYHVTKWAQAFERLRWPFEHKASTVASRTTDLGITMFQTVGHTPDELAWYDHEEMHLYVGDSFYREGADGMPIEFPLEGNMIEWIFSMQKLAVFVRTENARAEAASEAAEADDADWVEVPRRVLVSCAHQTTSADGEEILAELEQFSFRVLNKQVPVVSSQERHGVLFDTWRETTQKRTPMSIMAPRQLMEQARDFFGHSR</sequence>
<reference evidence="2 3" key="1">
    <citation type="submission" date="2017-03" db="EMBL/GenBank/DDBJ databases">
        <title>Genomes of endolithic fungi from Antarctica.</title>
        <authorList>
            <person name="Coleine C."/>
            <person name="Masonjones S."/>
            <person name="Stajich J.E."/>
        </authorList>
    </citation>
    <scope>NUCLEOTIDE SEQUENCE [LARGE SCALE GENOMIC DNA]</scope>
    <source>
        <strain evidence="2 3">CCFEE 6315</strain>
    </source>
</reference>
<evidence type="ECO:0000313" key="2">
    <source>
        <dbReference type="EMBL" id="TKA25437.1"/>
    </source>
</evidence>
<dbReference type="SMART" id="SM00849">
    <property type="entry name" value="Lactamase_B"/>
    <property type="match status" value="1"/>
</dbReference>
<proteinExistence type="predicted"/>
<evidence type="ECO:0000313" key="3">
    <source>
        <dbReference type="Proteomes" id="UP000308549"/>
    </source>
</evidence>
<protein>
    <recommendedName>
        <fullName evidence="1">Metallo-beta-lactamase domain-containing protein</fullName>
    </recommendedName>
</protein>
<name>A0A4U0TTG6_9PEZI</name>
<dbReference type="InterPro" id="IPR001279">
    <property type="entry name" value="Metallo-B-lactamas"/>
</dbReference>
<dbReference type="PANTHER" id="PTHR42951:SF4">
    <property type="entry name" value="ACYL-COENZYME A THIOESTERASE MBLAC2"/>
    <property type="match status" value="1"/>
</dbReference>
<dbReference type="InterPro" id="IPR036866">
    <property type="entry name" value="RibonucZ/Hydroxyglut_hydro"/>
</dbReference>
<evidence type="ECO:0000259" key="1">
    <source>
        <dbReference type="SMART" id="SM00849"/>
    </source>
</evidence>
<dbReference type="AlphaFoldDB" id="A0A4U0TTG6"/>
<keyword evidence="3" id="KW-1185">Reference proteome</keyword>
<accession>A0A4U0TTG6</accession>
<feature type="domain" description="Metallo-beta-lactamase" evidence="1">
    <location>
        <begin position="16"/>
        <end position="252"/>
    </location>
</feature>
<gene>
    <name evidence="2" type="ORF">B0A50_06304</name>
</gene>
<dbReference type="InterPro" id="IPR050855">
    <property type="entry name" value="NDM-1-like"/>
</dbReference>
<dbReference type="OrthoDB" id="3341310at2759"/>